<dbReference type="GO" id="GO:0003676">
    <property type="term" value="F:nucleic acid binding"/>
    <property type="evidence" value="ECO:0007669"/>
    <property type="project" value="InterPro"/>
</dbReference>
<sequence>MNDEKIATPGEFLGTSEEYGGGNGTFERNGNVYASITGKVKIDSEERKVEVEPVTSSPPIPETGDEVIGVVENVKDSIALIDIKSLAKEKERELAVSEMGALHVSEVSEDYVEKIKDKFNVGDIVQAKIKVDEPNSIDLSTKGSQLGVISASCSKCLGKLKKEGNKLKCTNCGNVESRKVSSIYEKEL</sequence>
<comment type="caution">
    <text evidence="5">The sequence shown here is derived from an EMBL/GenBank/DDBJ whole genome shotgun (WGS) entry which is preliminary data.</text>
</comment>
<evidence type="ECO:0000313" key="5">
    <source>
        <dbReference type="EMBL" id="OKY79215.1"/>
    </source>
</evidence>
<name>A0A1Q6DXX6_METT1</name>
<evidence type="ECO:0000256" key="2">
    <source>
        <dbReference type="HAMAP-Rule" id="MF_00975"/>
    </source>
</evidence>
<organism evidence="5 6">
    <name type="scientific">Methanohalarchaeum thermophilum</name>
    <dbReference type="NCBI Taxonomy" id="1903181"/>
    <lineage>
        <taxon>Archaea</taxon>
        <taxon>Methanobacteriati</taxon>
        <taxon>Methanobacteriota</taxon>
        <taxon>Methanonatronarchaeia</taxon>
        <taxon>Methanonatronarchaeales</taxon>
        <taxon>Methanonatronarchaeaceae</taxon>
        <taxon>Candidatus Methanohalarchaeum</taxon>
    </lineage>
</organism>
<dbReference type="SUPFAM" id="SSF110324">
    <property type="entry name" value="Ribosomal L27 protein-like"/>
    <property type="match status" value="1"/>
</dbReference>
<feature type="binding site" evidence="2">
    <location>
        <position position="156"/>
    </location>
    <ligand>
        <name>Zn(2+)</name>
        <dbReference type="ChEBI" id="CHEBI:29105"/>
    </ligand>
</feature>
<evidence type="ECO:0000256" key="1">
    <source>
        <dbReference type="ARBA" id="ARBA00022835"/>
    </source>
</evidence>
<keyword evidence="2" id="KW-0479">Metal-binding</keyword>
<dbReference type="PROSITE" id="PS50126">
    <property type="entry name" value="S1"/>
    <property type="match status" value="1"/>
</dbReference>
<feature type="binding site" evidence="2">
    <location>
        <position position="153"/>
    </location>
    <ligand>
        <name>Zn(2+)</name>
        <dbReference type="ChEBI" id="CHEBI:29105"/>
    </ligand>
</feature>
<dbReference type="SMART" id="SM00316">
    <property type="entry name" value="S1"/>
    <property type="match status" value="1"/>
</dbReference>
<dbReference type="InterPro" id="IPR012340">
    <property type="entry name" value="NA-bd_OB-fold"/>
</dbReference>
<dbReference type="PANTHER" id="PTHR12686:SF8">
    <property type="entry name" value="EXOSOME COMPLEX COMPONENT CSL4"/>
    <property type="match status" value="1"/>
</dbReference>
<dbReference type="GO" id="GO:0006396">
    <property type="term" value="P:RNA processing"/>
    <property type="evidence" value="ECO:0007669"/>
    <property type="project" value="InterPro"/>
</dbReference>
<comment type="function">
    <text evidence="2">Non-catalytic component of the exosome, which is a complex involved in RNA degradation. Increases the RNA binding and the efficiency of RNA degradation. Helpful for the interaction of the exosome with A-poor RNAs.</text>
</comment>
<keyword evidence="1 2" id="KW-0271">Exosome</keyword>
<evidence type="ECO:0000313" key="6">
    <source>
        <dbReference type="Proteomes" id="UP000185744"/>
    </source>
</evidence>
<evidence type="ECO:0000256" key="3">
    <source>
        <dbReference type="SAM" id="MobiDB-lite"/>
    </source>
</evidence>
<dbReference type="InterPro" id="IPR039771">
    <property type="entry name" value="Csl4"/>
</dbReference>
<dbReference type="InterPro" id="IPR030850">
    <property type="entry name" value="Exosome_Csl4_arc"/>
</dbReference>
<evidence type="ECO:0000259" key="4">
    <source>
        <dbReference type="PROSITE" id="PS50126"/>
    </source>
</evidence>
<keyword evidence="6" id="KW-1185">Reference proteome</keyword>
<dbReference type="Gene3D" id="2.20.70.10">
    <property type="match status" value="1"/>
</dbReference>
<dbReference type="NCBIfam" id="NF034126">
    <property type="entry name" value="PRK09521.1"/>
    <property type="match status" value="1"/>
</dbReference>
<dbReference type="GO" id="GO:0000178">
    <property type="term" value="C:exosome (RNase complex)"/>
    <property type="evidence" value="ECO:0007669"/>
    <property type="project" value="UniProtKB-KW"/>
</dbReference>
<feature type="binding site" evidence="2">
    <location>
        <position position="172"/>
    </location>
    <ligand>
        <name>Zn(2+)</name>
        <dbReference type="ChEBI" id="CHEBI:29105"/>
    </ligand>
</feature>
<dbReference type="STRING" id="1903181.BTN85_1723"/>
<dbReference type="PANTHER" id="PTHR12686">
    <property type="entry name" value="3'-5' EXORIBONUCLEASE CSL4-RELATED"/>
    <property type="match status" value="1"/>
</dbReference>
<feature type="binding site" evidence="2">
    <location>
        <position position="169"/>
    </location>
    <ligand>
        <name>Zn(2+)</name>
        <dbReference type="ChEBI" id="CHEBI:29105"/>
    </ligand>
</feature>
<protein>
    <recommendedName>
        <fullName evidence="2">Exosome complex component Csl4</fullName>
    </recommendedName>
</protein>
<dbReference type="InterPro" id="IPR003029">
    <property type="entry name" value="S1_domain"/>
</dbReference>
<proteinExistence type="inferred from homology"/>
<dbReference type="GO" id="GO:0005737">
    <property type="term" value="C:cytoplasm"/>
    <property type="evidence" value="ECO:0007669"/>
    <property type="project" value="UniProtKB-SubCell"/>
</dbReference>
<keyword evidence="2" id="KW-0963">Cytoplasm</keyword>
<comment type="similarity">
    <text evidence="2">Belongs to the CSL4 family.</text>
</comment>
<dbReference type="GO" id="GO:0006401">
    <property type="term" value="P:RNA catabolic process"/>
    <property type="evidence" value="ECO:0007669"/>
    <property type="project" value="UniProtKB-UniRule"/>
</dbReference>
<dbReference type="EMBL" id="MSDW01000001">
    <property type="protein sequence ID" value="OKY79215.1"/>
    <property type="molecule type" value="Genomic_DNA"/>
</dbReference>
<keyword evidence="2" id="KW-0862">Zinc</keyword>
<dbReference type="InParanoid" id="A0A1Q6DXX6"/>
<comment type="subunit">
    <text evidence="2">Component of the archaeal exosome complex. Forms a trimer of Rrp4 and/or Csl4 subunits. The trimer associates with an hexameric ring-like arrangement composed of 3 Rrp41-Rrp42 heterodimers. Interacts with DnaG.</text>
</comment>
<dbReference type="HAMAP" id="MF_00975">
    <property type="entry name" value="Exosome_Csl4"/>
    <property type="match status" value="1"/>
</dbReference>
<dbReference type="Gene3D" id="2.40.50.140">
    <property type="entry name" value="Nucleic acid-binding proteins"/>
    <property type="match status" value="1"/>
</dbReference>
<comment type="subcellular location">
    <subcellularLocation>
        <location evidence="2">Cytoplasm</location>
    </subcellularLocation>
</comment>
<dbReference type="AlphaFoldDB" id="A0A1Q6DXX6"/>
<dbReference type="GO" id="GO:0008270">
    <property type="term" value="F:zinc ion binding"/>
    <property type="evidence" value="ECO:0007669"/>
    <property type="project" value="UniProtKB-UniRule"/>
</dbReference>
<accession>A0A1Q6DXX6</accession>
<dbReference type="InterPro" id="IPR025721">
    <property type="entry name" value="Exosome_cplx_N_dom"/>
</dbReference>
<dbReference type="Pfam" id="PF14382">
    <property type="entry name" value="ECR1_N"/>
    <property type="match status" value="1"/>
</dbReference>
<feature type="domain" description="S1 motif" evidence="4">
    <location>
        <begin position="64"/>
        <end position="142"/>
    </location>
</feature>
<gene>
    <name evidence="2" type="primary">csl4</name>
    <name evidence="5" type="ORF">BTN85_1723</name>
</gene>
<feature type="region of interest" description="Disordered" evidence="3">
    <location>
        <begin position="1"/>
        <end position="28"/>
    </location>
</feature>
<dbReference type="SUPFAM" id="SSF50249">
    <property type="entry name" value="Nucleic acid-binding proteins"/>
    <property type="match status" value="1"/>
</dbReference>
<dbReference type="Proteomes" id="UP000185744">
    <property type="component" value="Unassembled WGS sequence"/>
</dbReference>
<dbReference type="Gene3D" id="2.40.50.100">
    <property type="match status" value="1"/>
</dbReference>
<reference evidence="5" key="1">
    <citation type="submission" date="2016-12" db="EMBL/GenBank/DDBJ databases">
        <title>Discovery of methanogenic haloarchaea.</title>
        <authorList>
            <person name="Sorokin D.Y."/>
            <person name="Makarova K.S."/>
            <person name="Abbas B."/>
            <person name="Ferrer M."/>
            <person name="Golyshin P.N."/>
        </authorList>
    </citation>
    <scope>NUCLEOTIDE SEQUENCE [LARGE SCALE GENOMIC DNA]</scope>
    <source>
        <strain evidence="5">HMET1</strain>
    </source>
</reference>